<accession>A0AAD6ZIZ2</accession>
<dbReference type="Proteomes" id="UP001218218">
    <property type="component" value="Unassembled WGS sequence"/>
</dbReference>
<evidence type="ECO:0000313" key="2">
    <source>
        <dbReference type="Proteomes" id="UP001218218"/>
    </source>
</evidence>
<evidence type="ECO:0000313" key="1">
    <source>
        <dbReference type="EMBL" id="KAJ7325738.1"/>
    </source>
</evidence>
<gene>
    <name evidence="1" type="ORF">DFH08DRAFT_816816</name>
</gene>
<keyword evidence="2" id="KW-1185">Reference proteome</keyword>
<dbReference type="EMBL" id="JARIHO010000043">
    <property type="protein sequence ID" value="KAJ7325738.1"/>
    <property type="molecule type" value="Genomic_DNA"/>
</dbReference>
<name>A0AAD6ZIZ2_9AGAR</name>
<protein>
    <submittedName>
        <fullName evidence="1">Uncharacterized protein</fullName>
    </submittedName>
</protein>
<comment type="caution">
    <text evidence="1">The sequence shown here is derived from an EMBL/GenBank/DDBJ whole genome shotgun (WGS) entry which is preliminary data.</text>
</comment>
<reference evidence="1" key="1">
    <citation type="submission" date="2023-03" db="EMBL/GenBank/DDBJ databases">
        <title>Massive genome expansion in bonnet fungi (Mycena s.s.) driven by repeated elements and novel gene families across ecological guilds.</title>
        <authorList>
            <consortium name="Lawrence Berkeley National Laboratory"/>
            <person name="Harder C.B."/>
            <person name="Miyauchi S."/>
            <person name="Viragh M."/>
            <person name="Kuo A."/>
            <person name="Thoen E."/>
            <person name="Andreopoulos B."/>
            <person name="Lu D."/>
            <person name="Skrede I."/>
            <person name="Drula E."/>
            <person name="Henrissat B."/>
            <person name="Morin E."/>
            <person name="Kohler A."/>
            <person name="Barry K."/>
            <person name="LaButti K."/>
            <person name="Morin E."/>
            <person name="Salamov A."/>
            <person name="Lipzen A."/>
            <person name="Mereny Z."/>
            <person name="Hegedus B."/>
            <person name="Baldrian P."/>
            <person name="Stursova M."/>
            <person name="Weitz H."/>
            <person name="Taylor A."/>
            <person name="Grigoriev I.V."/>
            <person name="Nagy L.G."/>
            <person name="Martin F."/>
            <person name="Kauserud H."/>
        </authorList>
    </citation>
    <scope>NUCLEOTIDE SEQUENCE</scope>
    <source>
        <strain evidence="1">CBHHK002</strain>
    </source>
</reference>
<sequence>MTLIRSDLSLYVRSGISYRCNTQHICQPSFWSTSLTGPGPVPDCDFDLSTYYPAAPARRTAAAAAAHHPPYPLVTPAHPLAALAAPCVPPATTTRYSAAPARCTPWPRLLLWCNLLVALAYPLVAWAHPPATPPLSLVAPPPLVTTALPPSTLAAPLSTTLFVHPLITPPHLPDLLTAPPHHRTTAPNAVLPPLPAASACLSPCFPDNLLSHILSVMYRISFSSLAPSFVCSLNHKPTYSVT</sequence>
<dbReference type="AlphaFoldDB" id="A0AAD6ZIZ2"/>
<organism evidence="1 2">
    <name type="scientific">Mycena albidolilacea</name>
    <dbReference type="NCBI Taxonomy" id="1033008"/>
    <lineage>
        <taxon>Eukaryota</taxon>
        <taxon>Fungi</taxon>
        <taxon>Dikarya</taxon>
        <taxon>Basidiomycota</taxon>
        <taxon>Agaricomycotina</taxon>
        <taxon>Agaricomycetes</taxon>
        <taxon>Agaricomycetidae</taxon>
        <taxon>Agaricales</taxon>
        <taxon>Marasmiineae</taxon>
        <taxon>Mycenaceae</taxon>
        <taxon>Mycena</taxon>
    </lineage>
</organism>
<proteinExistence type="predicted"/>